<reference evidence="13" key="1">
    <citation type="submission" date="2011-08" db="EMBL/GenBank/DDBJ databases">
        <authorList>
            <person name="Rombauts S."/>
        </authorList>
    </citation>
    <scope>NUCLEOTIDE SEQUENCE</scope>
    <source>
        <strain evidence="13">London</strain>
    </source>
</reference>
<feature type="coiled-coil region" evidence="8">
    <location>
        <begin position="451"/>
        <end position="499"/>
    </location>
</feature>
<dbReference type="InterPro" id="IPR001841">
    <property type="entry name" value="Znf_RING"/>
</dbReference>
<reference evidence="12" key="2">
    <citation type="submission" date="2015-06" db="UniProtKB">
        <authorList>
            <consortium name="EnsemblMetazoa"/>
        </authorList>
    </citation>
    <scope>IDENTIFICATION</scope>
</reference>
<feature type="compositionally biased region" description="Low complexity" evidence="9">
    <location>
        <begin position="586"/>
        <end position="595"/>
    </location>
</feature>
<keyword evidence="5 7" id="KW-0863">Zinc-finger</keyword>
<dbReference type="GO" id="GO:0007265">
    <property type="term" value="P:Ras protein signal transduction"/>
    <property type="evidence" value="ECO:0007669"/>
    <property type="project" value="TreeGrafter"/>
</dbReference>
<feature type="compositionally biased region" description="Basic residues" evidence="9">
    <location>
        <begin position="50"/>
        <end position="59"/>
    </location>
</feature>
<dbReference type="GO" id="GO:0003676">
    <property type="term" value="F:nucleic acid binding"/>
    <property type="evidence" value="ECO:0007669"/>
    <property type="project" value="InterPro"/>
</dbReference>
<feature type="compositionally biased region" description="Low complexity" evidence="9">
    <location>
        <begin position="98"/>
        <end position="109"/>
    </location>
</feature>
<name>T1KHK0_TETUR</name>
<dbReference type="CDD" id="cd12718">
    <property type="entry name" value="RRM_BRAP2"/>
    <property type="match status" value="1"/>
</dbReference>
<dbReference type="SUPFAM" id="SSF54928">
    <property type="entry name" value="RNA-binding domain, RBD"/>
    <property type="match status" value="1"/>
</dbReference>
<dbReference type="GO" id="GO:0016567">
    <property type="term" value="P:protein ubiquitination"/>
    <property type="evidence" value="ECO:0007669"/>
    <property type="project" value="TreeGrafter"/>
</dbReference>
<feature type="region of interest" description="Disordered" evidence="9">
    <location>
        <begin position="575"/>
        <end position="604"/>
    </location>
</feature>
<dbReference type="eggNOG" id="KOG0804">
    <property type="taxonomic scope" value="Eukaryota"/>
</dbReference>
<evidence type="ECO:0000313" key="13">
    <source>
        <dbReference type="Proteomes" id="UP000015104"/>
    </source>
</evidence>
<dbReference type="PROSITE" id="PS50271">
    <property type="entry name" value="ZF_UBP"/>
    <property type="match status" value="1"/>
</dbReference>
<dbReference type="InterPro" id="IPR034932">
    <property type="entry name" value="BRAP2_RRM"/>
</dbReference>
<dbReference type="Proteomes" id="UP000015104">
    <property type="component" value="Unassembled WGS sequence"/>
</dbReference>
<feature type="domain" description="RING-type" evidence="10">
    <location>
        <begin position="285"/>
        <end position="325"/>
    </location>
</feature>
<feature type="region of interest" description="Disordered" evidence="9">
    <location>
        <begin position="90"/>
        <end position="128"/>
    </location>
</feature>
<evidence type="ECO:0000256" key="8">
    <source>
        <dbReference type="SAM" id="Coils"/>
    </source>
</evidence>
<dbReference type="InterPro" id="IPR035979">
    <property type="entry name" value="RBD_domain_sf"/>
</dbReference>
<evidence type="ECO:0000256" key="6">
    <source>
        <dbReference type="ARBA" id="ARBA00022833"/>
    </source>
</evidence>
<dbReference type="AlphaFoldDB" id="T1KHK0"/>
<dbReference type="OrthoDB" id="273556at2759"/>
<proteinExistence type="predicted"/>
<dbReference type="Pfam" id="PF02148">
    <property type="entry name" value="zf-UBP"/>
    <property type="match status" value="1"/>
</dbReference>
<dbReference type="SMART" id="SM00184">
    <property type="entry name" value="RING"/>
    <property type="match status" value="1"/>
</dbReference>
<feature type="domain" description="UBP-type" evidence="11">
    <location>
        <begin position="322"/>
        <end position="415"/>
    </location>
</feature>
<dbReference type="InterPro" id="IPR011422">
    <property type="entry name" value="BRAP2/ETP1_RRM"/>
</dbReference>
<dbReference type="HOGENOM" id="CLU_009969_3_0_1"/>
<evidence type="ECO:0000256" key="7">
    <source>
        <dbReference type="PROSITE-ProRule" id="PRU00502"/>
    </source>
</evidence>
<dbReference type="STRING" id="32264.T1KHK0"/>
<dbReference type="InterPro" id="IPR013083">
    <property type="entry name" value="Znf_RING/FYVE/PHD"/>
</dbReference>
<dbReference type="GO" id="GO:0008270">
    <property type="term" value="F:zinc ion binding"/>
    <property type="evidence" value="ECO:0007669"/>
    <property type="project" value="UniProtKB-KW"/>
</dbReference>
<dbReference type="EMBL" id="CAEY01000075">
    <property type="status" value="NOT_ANNOTATED_CDS"/>
    <property type="molecule type" value="Genomic_DNA"/>
</dbReference>
<dbReference type="PANTHER" id="PTHR24007:SF7">
    <property type="entry name" value="BRCA1-ASSOCIATED PROTEIN"/>
    <property type="match status" value="1"/>
</dbReference>
<dbReference type="Pfam" id="PF13639">
    <property type="entry name" value="zf-RING_2"/>
    <property type="match status" value="1"/>
</dbReference>
<feature type="region of interest" description="Disordered" evidence="9">
    <location>
        <begin position="37"/>
        <end position="59"/>
    </location>
</feature>
<dbReference type="GO" id="GO:0008139">
    <property type="term" value="F:nuclear localization sequence binding"/>
    <property type="evidence" value="ECO:0007669"/>
    <property type="project" value="UniProtKB-ARBA"/>
</dbReference>
<dbReference type="PROSITE" id="PS50089">
    <property type="entry name" value="ZF_RING_2"/>
    <property type="match status" value="1"/>
</dbReference>
<organism evidence="12 13">
    <name type="scientific">Tetranychus urticae</name>
    <name type="common">Two-spotted spider mite</name>
    <dbReference type="NCBI Taxonomy" id="32264"/>
    <lineage>
        <taxon>Eukaryota</taxon>
        <taxon>Metazoa</taxon>
        <taxon>Ecdysozoa</taxon>
        <taxon>Arthropoda</taxon>
        <taxon>Chelicerata</taxon>
        <taxon>Arachnida</taxon>
        <taxon>Acari</taxon>
        <taxon>Acariformes</taxon>
        <taxon>Trombidiformes</taxon>
        <taxon>Prostigmata</taxon>
        <taxon>Eleutherengona</taxon>
        <taxon>Raphignathae</taxon>
        <taxon>Tetranychoidea</taxon>
        <taxon>Tetranychidae</taxon>
        <taxon>Tetranychus</taxon>
    </lineage>
</organism>
<dbReference type="InterPro" id="IPR047243">
    <property type="entry name" value="RING-H2_BRAP2"/>
</dbReference>
<dbReference type="Gene3D" id="3.30.70.330">
    <property type="match status" value="1"/>
</dbReference>
<gene>
    <name evidence="12" type="primary">107364145</name>
</gene>
<keyword evidence="4" id="KW-0479">Metal-binding</keyword>
<evidence type="ECO:0000256" key="5">
    <source>
        <dbReference type="ARBA" id="ARBA00022771"/>
    </source>
</evidence>
<dbReference type="PANTHER" id="PTHR24007">
    <property type="entry name" value="BRCA1-ASSOCIATED PROTEIN"/>
    <property type="match status" value="1"/>
</dbReference>
<dbReference type="KEGG" id="tut:107364145"/>
<accession>T1KHK0</accession>
<protein>
    <recommendedName>
        <fullName evidence="14">BRCA1-associated protein</fullName>
    </recommendedName>
</protein>
<dbReference type="OMA" id="RFNSIEP"/>
<dbReference type="CDD" id="cd16457">
    <property type="entry name" value="RING-H2_BRAP2"/>
    <property type="match status" value="1"/>
</dbReference>
<dbReference type="EnsemblMetazoa" id="tetur11g04670.1">
    <property type="protein sequence ID" value="tetur11g04670.1"/>
    <property type="gene ID" value="tetur11g04670"/>
</dbReference>
<sequence length="604" mass="68895">MSIHLVFIRLEIDDAYPLIPSIHYTAPKVMAQADNNTGLEGRKSLNPRKNNSKIKQKHRGFREMTDIEIETIDINADCKLTEGTSAGLVHGPMNRLASTSSKESSPEDSGACGGIEESSGSLRSASGACAPVETRVKDRFKNPMKQIHFYSGNHYVETTKGILHIYKENARTNLGEEAERSEMVCILSVPTSMTIHDLLQFTGPVNGNIEHIRIVRNNKPNQYMALIKFQNQKSSDEFYNNFNGVQFNSIEPEMCHLVYVAKVETIKEADDGYLPVVGHTELPTCPVCLERMDESVEGVLTILCNHSFHSGCLDKWGDTSCPVCRYCQTPESVPENRCFECASQESLWICLICGHIGCGRYVEGHAKSHYRETQHTYALELGMDNRVWDYAGDNYVHRLLQNKSDGKPVAVEYDNHTEDKIDSVQLEYTYLLTNQLETQRHYFEETICRIESEAEERIKDVIEKNKVILEEKDHLEIENQRLLRDKQTLEKKVGQLTSRLSKVLHDVQEEKEMNKCLAQNQDLWSQKLKQTEQDLKTAIEKKDTEIQELKEQVRDLMFFFEASNKLKDVKEATQEEIEEGQIVMGSSSTASASSSKQKHRSRRR</sequence>
<evidence type="ECO:0000256" key="4">
    <source>
        <dbReference type="ARBA" id="ARBA00022723"/>
    </source>
</evidence>
<keyword evidence="8" id="KW-0175">Coiled coil</keyword>
<dbReference type="FunFam" id="3.30.40.10:FF:000206">
    <property type="entry name" value="BRCA1-associated protein isoform X1"/>
    <property type="match status" value="1"/>
</dbReference>
<evidence type="ECO:0000256" key="1">
    <source>
        <dbReference type="ARBA" id="ARBA00004496"/>
    </source>
</evidence>
<evidence type="ECO:0000256" key="2">
    <source>
        <dbReference type="ARBA" id="ARBA00022490"/>
    </source>
</evidence>
<dbReference type="GO" id="GO:0005737">
    <property type="term" value="C:cytoplasm"/>
    <property type="evidence" value="ECO:0007669"/>
    <property type="project" value="UniProtKB-SubCell"/>
</dbReference>
<keyword evidence="13" id="KW-1185">Reference proteome</keyword>
<evidence type="ECO:0000313" key="12">
    <source>
        <dbReference type="EnsemblMetazoa" id="tetur11g04670.1"/>
    </source>
</evidence>
<evidence type="ECO:0000256" key="9">
    <source>
        <dbReference type="SAM" id="MobiDB-lite"/>
    </source>
</evidence>
<dbReference type="Gene3D" id="3.30.40.10">
    <property type="entry name" value="Zinc/RING finger domain, C3HC4 (zinc finger)"/>
    <property type="match status" value="2"/>
</dbReference>
<comment type="subcellular location">
    <subcellularLocation>
        <location evidence="1">Cytoplasm</location>
    </subcellularLocation>
</comment>
<evidence type="ECO:0008006" key="14">
    <source>
        <dbReference type="Google" id="ProtNLM"/>
    </source>
</evidence>
<dbReference type="InterPro" id="IPR001607">
    <property type="entry name" value="Znf_UBP"/>
</dbReference>
<dbReference type="Pfam" id="PF07576">
    <property type="entry name" value="BRAP2"/>
    <property type="match status" value="1"/>
</dbReference>
<dbReference type="GO" id="GO:0061630">
    <property type="term" value="F:ubiquitin protein ligase activity"/>
    <property type="evidence" value="ECO:0007669"/>
    <property type="project" value="TreeGrafter"/>
</dbReference>
<dbReference type="InterPro" id="IPR012677">
    <property type="entry name" value="Nucleotide-bd_a/b_plait_sf"/>
</dbReference>
<keyword evidence="6" id="KW-0862">Zinc</keyword>
<evidence type="ECO:0000259" key="11">
    <source>
        <dbReference type="PROSITE" id="PS50271"/>
    </source>
</evidence>
<dbReference type="SUPFAM" id="SSF57850">
    <property type="entry name" value="RING/U-box"/>
    <property type="match status" value="2"/>
</dbReference>
<evidence type="ECO:0000256" key="3">
    <source>
        <dbReference type="ARBA" id="ARBA00022553"/>
    </source>
</evidence>
<keyword evidence="3" id="KW-0597">Phosphoprotein</keyword>
<evidence type="ECO:0000259" key="10">
    <source>
        <dbReference type="PROSITE" id="PS50089"/>
    </source>
</evidence>
<dbReference type="SMART" id="SM00290">
    <property type="entry name" value="ZnF_UBP"/>
    <property type="match status" value="1"/>
</dbReference>
<keyword evidence="2" id="KW-0963">Cytoplasm</keyword>